<organism evidence="2 3">
    <name type="scientific">Kineosporia mesophila</name>
    <dbReference type="NCBI Taxonomy" id="566012"/>
    <lineage>
        <taxon>Bacteria</taxon>
        <taxon>Bacillati</taxon>
        <taxon>Actinomycetota</taxon>
        <taxon>Actinomycetes</taxon>
        <taxon>Kineosporiales</taxon>
        <taxon>Kineosporiaceae</taxon>
        <taxon>Kineosporia</taxon>
    </lineage>
</organism>
<reference evidence="3" key="1">
    <citation type="journal article" date="2019" name="Int. J. Syst. Evol. Microbiol.">
        <title>The Global Catalogue of Microorganisms (GCM) 10K type strain sequencing project: providing services to taxonomists for standard genome sequencing and annotation.</title>
        <authorList>
            <consortium name="The Broad Institute Genomics Platform"/>
            <consortium name="The Broad Institute Genome Sequencing Center for Infectious Disease"/>
            <person name="Wu L."/>
            <person name="Ma J."/>
        </authorList>
    </citation>
    <scope>NUCLEOTIDE SEQUENCE [LARGE SCALE GENOMIC DNA]</scope>
    <source>
        <strain evidence="3">JCM 16902</strain>
    </source>
</reference>
<feature type="region of interest" description="Disordered" evidence="1">
    <location>
        <begin position="1"/>
        <end position="94"/>
    </location>
</feature>
<sequence length="94" mass="9119">MAVSAPGTSGSLGRLYAANSPPPAVGSAGSIPRVAQPPALGGPTALARASSSSNETETPAPPPPPGPKAPERPAPTYQVGPRSYPNPISGPGSI</sequence>
<evidence type="ECO:0000313" key="3">
    <source>
        <dbReference type="Proteomes" id="UP001501074"/>
    </source>
</evidence>
<name>A0ABP7AUD9_9ACTN</name>
<accession>A0ABP7AUD9</accession>
<proteinExistence type="predicted"/>
<feature type="compositionally biased region" description="Pro residues" evidence="1">
    <location>
        <begin position="59"/>
        <end position="68"/>
    </location>
</feature>
<comment type="caution">
    <text evidence="2">The sequence shown here is derived from an EMBL/GenBank/DDBJ whole genome shotgun (WGS) entry which is preliminary data.</text>
</comment>
<feature type="compositionally biased region" description="Polar residues" evidence="1">
    <location>
        <begin position="1"/>
        <end position="11"/>
    </location>
</feature>
<evidence type="ECO:0000313" key="2">
    <source>
        <dbReference type="EMBL" id="GAA3640832.1"/>
    </source>
</evidence>
<protein>
    <submittedName>
        <fullName evidence="2">Uncharacterized protein</fullName>
    </submittedName>
</protein>
<dbReference type="Proteomes" id="UP001501074">
    <property type="component" value="Unassembled WGS sequence"/>
</dbReference>
<dbReference type="EMBL" id="BAAAZO010000014">
    <property type="protein sequence ID" value="GAA3640832.1"/>
    <property type="molecule type" value="Genomic_DNA"/>
</dbReference>
<gene>
    <name evidence="2" type="ORF">GCM10022223_70070</name>
</gene>
<evidence type="ECO:0000256" key="1">
    <source>
        <dbReference type="SAM" id="MobiDB-lite"/>
    </source>
</evidence>
<keyword evidence="3" id="KW-1185">Reference proteome</keyword>